<keyword evidence="3" id="KW-1185">Reference proteome</keyword>
<dbReference type="InterPro" id="IPR037523">
    <property type="entry name" value="VOC_core"/>
</dbReference>
<dbReference type="SUPFAM" id="SSF54593">
    <property type="entry name" value="Glyoxalase/Bleomycin resistance protein/Dihydroxybiphenyl dioxygenase"/>
    <property type="match status" value="1"/>
</dbReference>
<dbReference type="Proteomes" id="UP000179769">
    <property type="component" value="Unassembled WGS sequence"/>
</dbReference>
<comment type="caution">
    <text evidence="2">The sequence shown here is derived from an EMBL/GenBank/DDBJ whole genome shotgun (WGS) entry which is preliminary data.</text>
</comment>
<reference evidence="3" key="1">
    <citation type="submission" date="2016-07" db="EMBL/GenBank/DDBJ databases">
        <title>Frankia sp. NRRL B-16219 Genome sequencing.</title>
        <authorList>
            <person name="Ghodhbane-Gtari F."/>
            <person name="Swanson E."/>
            <person name="Gueddou A."/>
            <person name="Louati M."/>
            <person name="Nouioui I."/>
            <person name="Hezbri K."/>
            <person name="Abebe-Akele F."/>
            <person name="Simpson S."/>
            <person name="Morris K."/>
            <person name="Thomas K."/>
            <person name="Gtari M."/>
            <person name="Tisa L.S."/>
        </authorList>
    </citation>
    <scope>NUCLEOTIDE SEQUENCE [LARGE SCALE GENOMIC DNA]</scope>
    <source>
        <strain evidence="3">NRRL B-16219</strain>
    </source>
</reference>
<dbReference type="RefSeq" id="WP_071066033.1">
    <property type="nucleotide sequence ID" value="NZ_MAXA01000245.1"/>
</dbReference>
<dbReference type="InterPro" id="IPR029068">
    <property type="entry name" value="Glyas_Bleomycin-R_OHBP_Dase"/>
</dbReference>
<dbReference type="AlphaFoldDB" id="A0A1S1PMP4"/>
<evidence type="ECO:0000313" key="2">
    <source>
        <dbReference type="EMBL" id="OHV22646.1"/>
    </source>
</evidence>
<organism evidence="2 3">
    <name type="scientific">Parafrankia soli</name>
    <dbReference type="NCBI Taxonomy" id="2599596"/>
    <lineage>
        <taxon>Bacteria</taxon>
        <taxon>Bacillati</taxon>
        <taxon>Actinomycetota</taxon>
        <taxon>Actinomycetes</taxon>
        <taxon>Frankiales</taxon>
        <taxon>Frankiaceae</taxon>
        <taxon>Parafrankia</taxon>
    </lineage>
</organism>
<sequence length="183" mass="19737">MTPTSEVAARPAVLPGAARQIGYIVRDIDQAVRSWLELGVGPWYVLRGQTQTGLYRGRSCSAPLSIAFSNTGDLQVELICQEDDTPSIYTEFLHAGHEGFHQLAWWTDDFDATMRAVAAAGWPVVWSGDGDGAARYAYVEPPAGPATIVEIMEVTAATDGIATLVRQAAQDWDGSDPIRTLSV</sequence>
<protein>
    <submittedName>
        <fullName evidence="2">Glyoxalase</fullName>
    </submittedName>
</protein>
<feature type="domain" description="VOC" evidence="1">
    <location>
        <begin position="17"/>
        <end position="152"/>
    </location>
</feature>
<accession>A0A1S1PMP4</accession>
<gene>
    <name evidence="2" type="ORF">BBK14_25380</name>
</gene>
<proteinExistence type="predicted"/>
<dbReference type="PROSITE" id="PS51819">
    <property type="entry name" value="VOC"/>
    <property type="match status" value="1"/>
</dbReference>
<evidence type="ECO:0000313" key="3">
    <source>
        <dbReference type="Proteomes" id="UP000179769"/>
    </source>
</evidence>
<dbReference type="Gene3D" id="3.10.180.10">
    <property type="entry name" value="2,3-Dihydroxybiphenyl 1,2-Dioxygenase, domain 1"/>
    <property type="match status" value="1"/>
</dbReference>
<dbReference type="Pfam" id="PF13669">
    <property type="entry name" value="Glyoxalase_4"/>
    <property type="match status" value="1"/>
</dbReference>
<evidence type="ECO:0000259" key="1">
    <source>
        <dbReference type="PROSITE" id="PS51819"/>
    </source>
</evidence>
<dbReference type="OrthoDB" id="9792173at2"/>
<dbReference type="EMBL" id="MAXA01000245">
    <property type="protein sequence ID" value="OHV22646.1"/>
    <property type="molecule type" value="Genomic_DNA"/>
</dbReference>
<name>A0A1S1PMP4_9ACTN</name>